<keyword evidence="13" id="KW-1185">Reference proteome</keyword>
<evidence type="ECO:0000256" key="3">
    <source>
        <dbReference type="ARBA" id="ARBA00022553"/>
    </source>
</evidence>
<dbReference type="Gene3D" id="3.30.565.10">
    <property type="entry name" value="Histidine kinase-like ATPase, C-terminal domain"/>
    <property type="match status" value="1"/>
</dbReference>
<dbReference type="OrthoDB" id="291966at2"/>
<dbReference type="InterPro" id="IPR036890">
    <property type="entry name" value="HATPase_C_sf"/>
</dbReference>
<evidence type="ECO:0000256" key="1">
    <source>
        <dbReference type="ARBA" id="ARBA00000085"/>
    </source>
</evidence>
<gene>
    <name evidence="12" type="ORF">CwatDRAFT_5606</name>
</gene>
<dbReference type="SUPFAM" id="SSF52172">
    <property type="entry name" value="CheY-like"/>
    <property type="match status" value="1"/>
</dbReference>
<evidence type="ECO:0000256" key="7">
    <source>
        <dbReference type="PROSITE-ProRule" id="PRU00110"/>
    </source>
</evidence>
<dbReference type="SUPFAM" id="SSF50341">
    <property type="entry name" value="CheW-like"/>
    <property type="match status" value="1"/>
</dbReference>
<dbReference type="Proteomes" id="UP000003922">
    <property type="component" value="Unassembled WGS sequence"/>
</dbReference>
<evidence type="ECO:0000256" key="2">
    <source>
        <dbReference type="ARBA" id="ARBA00012438"/>
    </source>
</evidence>
<evidence type="ECO:0000259" key="10">
    <source>
        <dbReference type="PROSITE" id="PS50110"/>
    </source>
</evidence>
<reference evidence="12" key="2">
    <citation type="submission" date="2005-06" db="EMBL/GenBank/DDBJ databases">
        <title>Sequencing of the draft genome and assembly of Crocosphaera watsonii WH 8501.</title>
        <authorList>
            <consortium name="US DOE Joint Genome Institute (JGI-PGF)"/>
            <person name="Copeland A."/>
            <person name="Lucas S."/>
            <person name="Lapidus A."/>
            <person name="Barry K."/>
            <person name="Detter C."/>
            <person name="Glavina T."/>
            <person name="Hammon N."/>
            <person name="Israni S."/>
            <person name="Pitluck S."/>
            <person name="Richardson P."/>
        </authorList>
    </citation>
    <scope>NUCLEOTIDE SEQUENCE [LARGE SCALE GENOMIC DNA]</scope>
    <source>
        <strain evidence="12">WH 8501</strain>
    </source>
</reference>
<dbReference type="GO" id="GO:0006935">
    <property type="term" value="P:chemotaxis"/>
    <property type="evidence" value="ECO:0007669"/>
    <property type="project" value="InterPro"/>
</dbReference>
<dbReference type="GO" id="GO:0000160">
    <property type="term" value="P:phosphorelay signal transduction system"/>
    <property type="evidence" value="ECO:0007669"/>
    <property type="project" value="UniProtKB-KW"/>
</dbReference>
<dbReference type="InterPro" id="IPR036641">
    <property type="entry name" value="HPT_dom_sf"/>
</dbReference>
<dbReference type="SUPFAM" id="SSF47226">
    <property type="entry name" value="Histidine-containing phosphotransfer domain, HPT domain"/>
    <property type="match status" value="1"/>
</dbReference>
<dbReference type="EMBL" id="AADV02000002">
    <property type="protein sequence ID" value="EAM52675.1"/>
    <property type="molecule type" value="Genomic_DNA"/>
</dbReference>
<evidence type="ECO:0000313" key="12">
    <source>
        <dbReference type="EMBL" id="EAM52675.1"/>
    </source>
</evidence>
<name>Q4C7E6_CROWT</name>
<accession>Q4C7E6</accession>
<dbReference type="SMART" id="SM00448">
    <property type="entry name" value="REC"/>
    <property type="match status" value="1"/>
</dbReference>
<reference evidence="12" key="3">
    <citation type="submission" date="2016-12" db="EMBL/GenBank/DDBJ databases">
        <title>Annotation of the draft genome assembly of Crocosphaera watsonii WH 8501.</title>
        <authorList>
            <consortium name="US DOE Joint Genome Institute (JGI-ORNL)"/>
            <person name="Larimer F."/>
            <person name="Land M."/>
        </authorList>
    </citation>
    <scope>NUCLEOTIDE SEQUENCE</scope>
    <source>
        <strain evidence="12">WH 8501</strain>
    </source>
</reference>
<dbReference type="InterPro" id="IPR003594">
    <property type="entry name" value="HATPase_dom"/>
</dbReference>
<dbReference type="InterPro" id="IPR001789">
    <property type="entry name" value="Sig_transdc_resp-reg_receiver"/>
</dbReference>
<dbReference type="EC" id="2.7.13.3" evidence="2"/>
<dbReference type="GO" id="GO:0005524">
    <property type="term" value="F:ATP binding"/>
    <property type="evidence" value="ECO:0007669"/>
    <property type="project" value="UniProtKB-KW"/>
</dbReference>
<dbReference type="PANTHER" id="PTHR43395">
    <property type="entry name" value="SENSOR HISTIDINE KINASE CHEA"/>
    <property type="match status" value="1"/>
</dbReference>
<feature type="domain" description="Response regulatory" evidence="10">
    <location>
        <begin position="656"/>
        <end position="774"/>
    </location>
</feature>
<keyword evidence="3 8" id="KW-0597">Phosphoprotein</keyword>
<dbReference type="PANTHER" id="PTHR43395:SF1">
    <property type="entry name" value="CHEMOTAXIS PROTEIN CHEA"/>
    <property type="match status" value="1"/>
</dbReference>
<dbReference type="Pfam" id="PF00072">
    <property type="entry name" value="Response_reg"/>
    <property type="match status" value="1"/>
</dbReference>
<feature type="domain" description="Histidine kinase" evidence="9">
    <location>
        <begin position="301"/>
        <end position="501"/>
    </location>
</feature>
<dbReference type="InterPro" id="IPR004358">
    <property type="entry name" value="Sig_transdc_His_kin-like_C"/>
</dbReference>
<dbReference type="InterPro" id="IPR002545">
    <property type="entry name" value="CheW-lke_dom"/>
</dbReference>
<dbReference type="InterPro" id="IPR036061">
    <property type="entry name" value="CheW-like_dom_sf"/>
</dbReference>
<protein>
    <recommendedName>
        <fullName evidence="2">histidine kinase</fullName>
        <ecNumber evidence="2">2.7.13.3</ecNumber>
    </recommendedName>
</protein>
<dbReference type="Pfam" id="PF01627">
    <property type="entry name" value="Hpt"/>
    <property type="match status" value="1"/>
</dbReference>
<dbReference type="InterPro" id="IPR005467">
    <property type="entry name" value="His_kinase_dom"/>
</dbReference>
<keyword evidence="4" id="KW-0808">Transferase</keyword>
<sequence>MKFELDEITLAEMTKEARQCFLDEDAPEYICVLNTEIEKGYENANFTELLRAAHSLKGGAGIAQLFSIMELSHSFEDIVAIIQKLPNSRTEEAWVLLEFIVNEITILLHQAEGDEEIFVDAKLLKKLADFIDSYSATATNIIPEKKPQNIEVKSEPEPVNNSINSANYQEDSLSSSNLRISLERLELMTNEVEELLVIRERLRLRQQQLSQVTRKIRSISRQLEPIQEQVQNFYNQLAIAPASIAPQNQQEFDSLELDRYTEIHISLQTFQELMLQFQENYADLKFINQDVSDNLDGLETNVDSLYGNVTQSRLVPFRTIGQRFFPQVQSLAYRCNKSVNLLIEGEEVLIDKILLEQLQTPLSHLINNALSHGIELPSERLAHHKPEQANIKLYASIDNHQLKILIQDDGQGIDLYKVYQKAKEKGLISSKLTFDKLSQEAILEWIFHPNFSTVDMASELSERGVGLDIVRNKIQKLRGTIEVKSEDQKGTTFTINIPLNLNFMSLLFIRWQNRLFALPTSSVLETTSVSELVWDQVDASRVKWRNQWIPVLQISQLLSDKNSCHLSIKSKVGLILESSSHPFLVMVDNLLSEEKLLVKAFDETVILPTYLLGCTILGGGEIVPVISPQAFTVFSETKSNLLSQGNRLNSLNRKGTILVAEDSVATRRLLARILEKVGFNVILCRDGQEAVEKLELHQGGVDLIISDVEMPRLNGFELLEIVRSQPQYAHIPVIMATSRTGKRHREQGTELGANAYLGKPILAKTLLKTIESFLTVEQPIN</sequence>
<evidence type="ECO:0000256" key="4">
    <source>
        <dbReference type="ARBA" id="ARBA00022679"/>
    </source>
</evidence>
<evidence type="ECO:0000259" key="11">
    <source>
        <dbReference type="PROSITE" id="PS50894"/>
    </source>
</evidence>
<evidence type="ECO:0000313" key="13">
    <source>
        <dbReference type="Proteomes" id="UP000003922"/>
    </source>
</evidence>
<comment type="catalytic activity">
    <reaction evidence="1">
        <text>ATP + protein L-histidine = ADP + protein N-phospho-L-histidine.</text>
        <dbReference type="EC" id="2.7.13.3"/>
    </reaction>
</comment>
<dbReference type="SMART" id="SM00260">
    <property type="entry name" value="CheW"/>
    <property type="match status" value="1"/>
</dbReference>
<dbReference type="Gene3D" id="1.20.120.160">
    <property type="entry name" value="HPT domain"/>
    <property type="match status" value="1"/>
</dbReference>
<dbReference type="RefSeq" id="WP_007304315.1">
    <property type="nucleotide sequence ID" value="NZ_AADV02000002.1"/>
</dbReference>
<dbReference type="PROSITE" id="PS50109">
    <property type="entry name" value="HIS_KIN"/>
    <property type="match status" value="1"/>
</dbReference>
<dbReference type="Gene3D" id="3.40.50.2300">
    <property type="match status" value="1"/>
</dbReference>
<dbReference type="KEGG" id="cwa:CwatDRAFT_5606"/>
<dbReference type="PRINTS" id="PR00344">
    <property type="entry name" value="BCTRLSENSOR"/>
</dbReference>
<evidence type="ECO:0000259" key="9">
    <source>
        <dbReference type="PROSITE" id="PS50109"/>
    </source>
</evidence>
<dbReference type="InterPro" id="IPR008207">
    <property type="entry name" value="Sig_transdc_His_kin_Hpt_dom"/>
</dbReference>
<dbReference type="Gene3D" id="2.30.30.40">
    <property type="entry name" value="SH3 Domains"/>
    <property type="match status" value="1"/>
</dbReference>
<dbReference type="PROSITE" id="PS50110">
    <property type="entry name" value="RESPONSE_REGULATORY"/>
    <property type="match status" value="1"/>
</dbReference>
<dbReference type="Pfam" id="PF01584">
    <property type="entry name" value="CheW"/>
    <property type="match status" value="1"/>
</dbReference>
<dbReference type="CDD" id="cd00088">
    <property type="entry name" value="HPT"/>
    <property type="match status" value="1"/>
</dbReference>
<keyword evidence="5" id="KW-0418">Kinase</keyword>
<dbReference type="FunFam" id="3.30.565.10:FF:000016">
    <property type="entry name" value="Chemotaxis protein CheA, putative"/>
    <property type="match status" value="1"/>
</dbReference>
<evidence type="ECO:0000256" key="5">
    <source>
        <dbReference type="ARBA" id="ARBA00022777"/>
    </source>
</evidence>
<reference evidence="12" key="1">
    <citation type="submission" date="2004-02" db="EMBL/GenBank/DDBJ databases">
        <authorList>
            <consortium name="DOE Joint Genome Institute"/>
        </authorList>
    </citation>
    <scope>NUCLEOTIDE SEQUENCE [LARGE SCALE GENOMIC DNA]</scope>
    <source>
        <strain evidence="12">WH 8501</strain>
    </source>
</reference>
<dbReference type="PROSITE" id="PS50894">
    <property type="entry name" value="HPT"/>
    <property type="match status" value="1"/>
</dbReference>
<feature type="modified residue" description="4-aspartylphosphate" evidence="8">
    <location>
        <position position="707"/>
    </location>
</feature>
<dbReference type="InterPro" id="IPR051315">
    <property type="entry name" value="Bact_Chemotaxis_CheA"/>
</dbReference>
<proteinExistence type="predicted"/>
<dbReference type="GO" id="GO:0004673">
    <property type="term" value="F:protein histidine kinase activity"/>
    <property type="evidence" value="ECO:0007669"/>
    <property type="project" value="UniProtKB-EC"/>
</dbReference>
<keyword evidence="6" id="KW-0902">Two-component regulatory system</keyword>
<evidence type="ECO:0000256" key="8">
    <source>
        <dbReference type="PROSITE-ProRule" id="PRU00169"/>
    </source>
</evidence>
<dbReference type="AlphaFoldDB" id="Q4C7E6"/>
<feature type="modified residue" description="Phosphohistidine" evidence="7">
    <location>
        <position position="54"/>
    </location>
</feature>
<evidence type="ECO:0000256" key="6">
    <source>
        <dbReference type="ARBA" id="ARBA00023012"/>
    </source>
</evidence>
<dbReference type="Pfam" id="PF02518">
    <property type="entry name" value="HATPase_c"/>
    <property type="match status" value="1"/>
</dbReference>
<dbReference type="SUPFAM" id="SSF55874">
    <property type="entry name" value="ATPase domain of HSP90 chaperone/DNA topoisomerase II/histidine kinase"/>
    <property type="match status" value="1"/>
</dbReference>
<organism evidence="12 13">
    <name type="scientific">Crocosphaera watsonii WH 8501</name>
    <dbReference type="NCBI Taxonomy" id="165597"/>
    <lineage>
        <taxon>Bacteria</taxon>
        <taxon>Bacillati</taxon>
        <taxon>Cyanobacteriota</taxon>
        <taxon>Cyanophyceae</taxon>
        <taxon>Oscillatoriophycideae</taxon>
        <taxon>Chroococcales</taxon>
        <taxon>Aphanothecaceae</taxon>
        <taxon>Crocosphaera</taxon>
    </lineage>
</organism>
<feature type="domain" description="HPt" evidence="11">
    <location>
        <begin position="10"/>
        <end position="111"/>
    </location>
</feature>
<dbReference type="SMART" id="SM00387">
    <property type="entry name" value="HATPase_c"/>
    <property type="match status" value="1"/>
</dbReference>
<comment type="caution">
    <text evidence="12">The sequence shown here is derived from an EMBL/GenBank/DDBJ whole genome shotgun (WGS) entry which is preliminary data.</text>
</comment>
<dbReference type="InterPro" id="IPR011006">
    <property type="entry name" value="CheY-like_superfamily"/>
</dbReference>